<evidence type="ECO:0000313" key="4">
    <source>
        <dbReference type="Proteomes" id="UP000220032"/>
    </source>
</evidence>
<feature type="region of interest" description="Disordered" evidence="2">
    <location>
        <begin position="20"/>
        <end position="78"/>
    </location>
</feature>
<dbReference type="Gene3D" id="2.60.40.1240">
    <property type="match status" value="1"/>
</dbReference>
<gene>
    <name evidence="3" type="ORF">CN307_20810</name>
</gene>
<evidence type="ECO:0000313" key="3">
    <source>
        <dbReference type="EMBL" id="PFE11938.1"/>
    </source>
</evidence>
<evidence type="ECO:0000256" key="1">
    <source>
        <dbReference type="ARBA" id="ARBA00022729"/>
    </source>
</evidence>
<feature type="compositionally biased region" description="Basic and acidic residues" evidence="2">
    <location>
        <begin position="28"/>
        <end position="78"/>
    </location>
</feature>
<reference evidence="3 4" key="1">
    <citation type="submission" date="2017-09" db="EMBL/GenBank/DDBJ databases">
        <title>Large-scale bioinformatics analysis of Bacillus genomes uncovers conserved roles of natural products in bacterial physiology.</title>
        <authorList>
            <consortium name="Agbiome Team Llc"/>
            <person name="Bleich R.M."/>
            <person name="Grubbs K.J."/>
            <person name="Santa Maria K.C."/>
            <person name="Allen S.E."/>
            <person name="Farag S."/>
            <person name="Shank E.A."/>
            <person name="Bowers A."/>
        </authorList>
    </citation>
    <scope>NUCLEOTIDE SEQUENCE [LARGE SCALE GENOMIC DNA]</scope>
    <source>
        <strain evidence="3 4">AFS022681</strain>
    </source>
</reference>
<dbReference type="Proteomes" id="UP000220032">
    <property type="component" value="Unassembled WGS sequence"/>
</dbReference>
<accession>A0A2A8ZYN4</accession>
<dbReference type="AlphaFoldDB" id="A0A2A8ZYN4"/>
<sequence length="211" mass="23856">MLKKFTTCILGGALVFNLSGCGNTSDKTSSESKETNSKQEEKKVQTTDEAKTKENTKQKNTEQTKEKSKVKEKEKEYAVNKDFHTPKFDVTVKRVVERDKVGKESIGFQKPEDGHVFIVVEAEGKNITNEPMKLAVLPSVDLVDENDNAYQSDVWAGSSYGVEKGETSSITKELKPGEVRRESKVYVINKEKFDTGKWYVVVNNEYKEQIK</sequence>
<name>A0A2A8ZYN4_BACCE</name>
<evidence type="ECO:0008006" key="5">
    <source>
        <dbReference type="Google" id="ProtNLM"/>
    </source>
</evidence>
<keyword evidence="1" id="KW-0732">Signal</keyword>
<protein>
    <recommendedName>
        <fullName evidence="5">DUF4352 domain-containing protein</fullName>
    </recommendedName>
</protein>
<evidence type="ECO:0000256" key="2">
    <source>
        <dbReference type="SAM" id="MobiDB-lite"/>
    </source>
</evidence>
<proteinExistence type="predicted"/>
<dbReference type="RefSeq" id="WP_098343269.1">
    <property type="nucleotide sequence ID" value="NZ_NTRR01000033.1"/>
</dbReference>
<dbReference type="EMBL" id="NTRR01000033">
    <property type="protein sequence ID" value="PFE11938.1"/>
    <property type="molecule type" value="Genomic_DNA"/>
</dbReference>
<comment type="caution">
    <text evidence="3">The sequence shown here is derived from an EMBL/GenBank/DDBJ whole genome shotgun (WGS) entry which is preliminary data.</text>
</comment>
<organism evidence="3 4">
    <name type="scientific">Bacillus cereus</name>
    <dbReference type="NCBI Taxonomy" id="1396"/>
    <lineage>
        <taxon>Bacteria</taxon>
        <taxon>Bacillati</taxon>
        <taxon>Bacillota</taxon>
        <taxon>Bacilli</taxon>
        <taxon>Bacillales</taxon>
        <taxon>Bacillaceae</taxon>
        <taxon>Bacillus</taxon>
        <taxon>Bacillus cereus group</taxon>
    </lineage>
</organism>
<dbReference type="InterPro" id="IPR029050">
    <property type="entry name" value="Immunoprotect_excell_Ig-like"/>
</dbReference>